<proteinExistence type="predicted"/>
<feature type="compositionally biased region" description="Polar residues" evidence="1">
    <location>
        <begin position="153"/>
        <end position="169"/>
    </location>
</feature>
<comment type="caution">
    <text evidence="2">The sequence shown here is derived from an EMBL/GenBank/DDBJ whole genome shotgun (WGS) entry which is preliminary data.</text>
</comment>
<dbReference type="AlphaFoldDB" id="A0A9W7D2P4"/>
<organism evidence="2 3">
    <name type="scientific">Phytophthora fragariaefolia</name>
    <dbReference type="NCBI Taxonomy" id="1490495"/>
    <lineage>
        <taxon>Eukaryota</taxon>
        <taxon>Sar</taxon>
        <taxon>Stramenopiles</taxon>
        <taxon>Oomycota</taxon>
        <taxon>Peronosporomycetes</taxon>
        <taxon>Peronosporales</taxon>
        <taxon>Peronosporaceae</taxon>
        <taxon>Phytophthora</taxon>
    </lineage>
</organism>
<name>A0A9W7D2P4_9STRA</name>
<evidence type="ECO:0000256" key="1">
    <source>
        <dbReference type="SAM" id="MobiDB-lite"/>
    </source>
</evidence>
<accession>A0A9W7D2P4</accession>
<protein>
    <submittedName>
        <fullName evidence="2">Unnamed protein product</fullName>
    </submittedName>
</protein>
<sequence>MVRAYHRWMGESTFMTNSGYNVILYSSRRGAKNTTRLSLWGLWIADDDDDDEHLAPLPRGHEPTECPDWQIVNGVHKRRQRQCKVCSILKRKIGERRATKYYCAACSTSDTARQNRAAGTGGGKKRKKLHLSFGTSAIGLKIPPTVRPKADTDPSQITLPQTPKNSGNGKESDDDGVFGVKKEGTPYFEDSHVVTPRPSSRSKRLVRDAEASNIQRGDARASSGRSRRRFVPRDDSSDGDSRDDDYYRKEDAEYADPTDDLARQVRETSEMERLNSTLRLGLATHRPLAQIKAFSGLRNKSENAKQWLRTFVYEMKGTRTPPNERCIAFELSLRDGALHWYRKSPRRTKCQWKLLSDAFMKYYCSQFRQSAKARCDPNEHVNRLLESCGGRGLERRVYHLRVKDIHELEGIINDILTSPANMARTDVTVSMDRVRRAEELITLPTTATSVVNCVNKCTMLASVKLSRQ</sequence>
<keyword evidence="3" id="KW-1185">Reference proteome</keyword>
<feature type="region of interest" description="Disordered" evidence="1">
    <location>
        <begin position="140"/>
        <end position="259"/>
    </location>
</feature>
<evidence type="ECO:0000313" key="2">
    <source>
        <dbReference type="EMBL" id="GMF51243.1"/>
    </source>
</evidence>
<dbReference type="Proteomes" id="UP001165121">
    <property type="component" value="Unassembled WGS sequence"/>
</dbReference>
<gene>
    <name evidence="2" type="ORF">Pfra01_002066300</name>
</gene>
<evidence type="ECO:0000313" key="3">
    <source>
        <dbReference type="Proteomes" id="UP001165121"/>
    </source>
</evidence>
<feature type="compositionally biased region" description="Basic and acidic residues" evidence="1">
    <location>
        <begin position="180"/>
        <end position="192"/>
    </location>
</feature>
<reference evidence="2" key="1">
    <citation type="submission" date="2023-04" db="EMBL/GenBank/DDBJ databases">
        <title>Phytophthora fragariaefolia NBRC 109709.</title>
        <authorList>
            <person name="Ichikawa N."/>
            <person name="Sato H."/>
            <person name="Tonouchi N."/>
        </authorList>
    </citation>
    <scope>NUCLEOTIDE SEQUENCE</scope>
    <source>
        <strain evidence="2">NBRC 109709</strain>
    </source>
</reference>
<feature type="compositionally biased region" description="Basic and acidic residues" evidence="1">
    <location>
        <begin position="231"/>
        <end position="252"/>
    </location>
</feature>
<dbReference type="EMBL" id="BSXT01002847">
    <property type="protein sequence ID" value="GMF51243.1"/>
    <property type="molecule type" value="Genomic_DNA"/>
</dbReference>